<organism evidence="2 3">
    <name type="scientific">Anaerocolumna xylanovorans DSM 12503</name>
    <dbReference type="NCBI Taxonomy" id="1121345"/>
    <lineage>
        <taxon>Bacteria</taxon>
        <taxon>Bacillati</taxon>
        <taxon>Bacillota</taxon>
        <taxon>Clostridia</taxon>
        <taxon>Lachnospirales</taxon>
        <taxon>Lachnospiraceae</taxon>
        <taxon>Anaerocolumna</taxon>
    </lineage>
</organism>
<dbReference type="Proteomes" id="UP000184612">
    <property type="component" value="Unassembled WGS sequence"/>
</dbReference>
<dbReference type="OrthoDB" id="9781459at2"/>
<dbReference type="InterPro" id="IPR011733">
    <property type="entry name" value="CHP02185_IM"/>
</dbReference>
<keyword evidence="1" id="KW-0472">Membrane</keyword>
<accession>A0A1M7YM28</accession>
<feature type="transmembrane region" description="Helical" evidence="1">
    <location>
        <begin position="15"/>
        <end position="35"/>
    </location>
</feature>
<feature type="transmembrane region" description="Helical" evidence="1">
    <location>
        <begin position="42"/>
        <end position="60"/>
    </location>
</feature>
<evidence type="ECO:0000313" key="3">
    <source>
        <dbReference type="Proteomes" id="UP000184612"/>
    </source>
</evidence>
<proteinExistence type="predicted"/>
<dbReference type="STRING" id="1121345.SAMN02745217_04217"/>
<dbReference type="AlphaFoldDB" id="A0A1M7YM28"/>
<evidence type="ECO:0000313" key="2">
    <source>
        <dbReference type="EMBL" id="SHO53657.1"/>
    </source>
</evidence>
<keyword evidence="1" id="KW-0812">Transmembrane</keyword>
<dbReference type="NCBIfam" id="TIGR02185">
    <property type="entry name" value="Trep_Strep"/>
    <property type="match status" value="1"/>
</dbReference>
<evidence type="ECO:0000256" key="1">
    <source>
        <dbReference type="SAM" id="Phobius"/>
    </source>
</evidence>
<protein>
    <submittedName>
        <fullName evidence="2">Energy-coupling factor transport system substrate-specific component</fullName>
    </submittedName>
</protein>
<name>A0A1M7YM28_9FIRM</name>
<gene>
    <name evidence="2" type="ORF">SAMN02745217_04217</name>
</gene>
<keyword evidence="1" id="KW-1133">Transmembrane helix</keyword>
<feature type="transmembrane region" description="Helical" evidence="1">
    <location>
        <begin position="118"/>
        <end position="138"/>
    </location>
</feature>
<feature type="transmembrane region" description="Helical" evidence="1">
    <location>
        <begin position="80"/>
        <end position="106"/>
    </location>
</feature>
<keyword evidence="3" id="KW-1185">Reference proteome</keyword>
<dbReference type="Pfam" id="PF09605">
    <property type="entry name" value="Trep_Strep"/>
    <property type="match status" value="1"/>
</dbReference>
<sequence length="201" mass="21726">MAQSSGKGSLKGKDLITIGIFSAIYFVINFIFMLMGGLHPMMWILMPGFIALLTGIPFMLMCSKVQKMGAVILMGTITGLIYFVTGMFTVVILVTFAASCILGEAVRSLSGYSTFKGNLLAFICFSLGMTGSPLPIWLMHDKFISQISEQGMPAEYITTLEKLSSPAMLLVLFLAPVIGAIAGSLISKKMFQKHFIKAGIV</sequence>
<reference evidence="2 3" key="1">
    <citation type="submission" date="2016-12" db="EMBL/GenBank/DDBJ databases">
        <authorList>
            <person name="Song W.-J."/>
            <person name="Kurnit D.M."/>
        </authorList>
    </citation>
    <scope>NUCLEOTIDE SEQUENCE [LARGE SCALE GENOMIC DNA]</scope>
    <source>
        <strain evidence="2 3">DSM 12503</strain>
    </source>
</reference>
<dbReference type="EMBL" id="FRFD01000014">
    <property type="protein sequence ID" value="SHO53657.1"/>
    <property type="molecule type" value="Genomic_DNA"/>
</dbReference>
<feature type="transmembrane region" description="Helical" evidence="1">
    <location>
        <begin position="167"/>
        <end position="187"/>
    </location>
</feature>
<dbReference type="RefSeq" id="WP_073590849.1">
    <property type="nucleotide sequence ID" value="NZ_FRFD01000014.1"/>
</dbReference>